<dbReference type="RefSeq" id="WP_193191251.1">
    <property type="nucleotide sequence ID" value="NZ_JACZFR010000017.1"/>
</dbReference>
<gene>
    <name evidence="1" type="ORF">ACFQBM_16405</name>
</gene>
<evidence type="ECO:0000313" key="1">
    <source>
        <dbReference type="EMBL" id="MFC6634871.1"/>
    </source>
</evidence>
<keyword evidence="2" id="KW-1185">Reference proteome</keyword>
<organism evidence="1 2">
    <name type="scientific">Microbulbifer taiwanensis</name>
    <dbReference type="NCBI Taxonomy" id="986746"/>
    <lineage>
        <taxon>Bacteria</taxon>
        <taxon>Pseudomonadati</taxon>
        <taxon>Pseudomonadota</taxon>
        <taxon>Gammaproteobacteria</taxon>
        <taxon>Cellvibrionales</taxon>
        <taxon>Microbulbiferaceae</taxon>
        <taxon>Microbulbifer</taxon>
    </lineage>
</organism>
<accession>A0ABW1YQQ8</accession>
<evidence type="ECO:0008006" key="3">
    <source>
        <dbReference type="Google" id="ProtNLM"/>
    </source>
</evidence>
<dbReference type="EMBL" id="JBHSVR010000001">
    <property type="protein sequence ID" value="MFC6634871.1"/>
    <property type="molecule type" value="Genomic_DNA"/>
</dbReference>
<sequence>MAQRIFIASDQLLVSHLYTLLERAGISVLMQKSVVDVPQEESGPLAWYSELWVMQGCQLDTASRLLDRVLAAESGRESDWLAENVPLLTQLANRVSPSSSPPAEIA</sequence>
<evidence type="ECO:0000313" key="2">
    <source>
        <dbReference type="Proteomes" id="UP001596425"/>
    </source>
</evidence>
<dbReference type="Proteomes" id="UP001596425">
    <property type="component" value="Unassembled WGS sequence"/>
</dbReference>
<name>A0ABW1YQQ8_9GAMM</name>
<proteinExistence type="predicted"/>
<reference evidence="2" key="1">
    <citation type="journal article" date="2019" name="Int. J. Syst. Evol. Microbiol.">
        <title>The Global Catalogue of Microorganisms (GCM) 10K type strain sequencing project: providing services to taxonomists for standard genome sequencing and annotation.</title>
        <authorList>
            <consortium name="The Broad Institute Genomics Platform"/>
            <consortium name="The Broad Institute Genome Sequencing Center for Infectious Disease"/>
            <person name="Wu L."/>
            <person name="Ma J."/>
        </authorList>
    </citation>
    <scope>NUCLEOTIDE SEQUENCE [LARGE SCALE GENOMIC DNA]</scope>
    <source>
        <strain evidence="2">CGMCC 1.13718</strain>
    </source>
</reference>
<comment type="caution">
    <text evidence="1">The sequence shown here is derived from an EMBL/GenBank/DDBJ whole genome shotgun (WGS) entry which is preliminary data.</text>
</comment>
<protein>
    <recommendedName>
        <fullName evidence="3">DUF2007 domain-containing protein</fullName>
    </recommendedName>
</protein>